<evidence type="ECO:0000256" key="2">
    <source>
        <dbReference type="PROSITE-ProRule" id="PRU00332"/>
    </source>
</evidence>
<dbReference type="Gene3D" id="1.10.10.10">
    <property type="entry name" value="Winged helix-like DNA-binding domain superfamily/Winged helix DNA-binding domain"/>
    <property type="match status" value="1"/>
</dbReference>
<keyword evidence="1 2" id="KW-0694">RNA-binding</keyword>
<sequence length="989" mass="110259">MMEIASPASTIQESVEIGAMRVNEAEAPRSPWKNPAEGMRGGAEIPVMGAESWPALDEVRPKGSEVAVAAAAASDRTVDTVPAKGLTTKKADGFKSGNPSNRHPPFHNQKPGSKRNAHAHGAPPFPVPLPYHQPPMPPVFRPVVPAPHLPAHEYTYRQPCPPLFPNAELHVVKSTCETPMPVFIQPGQRGGVDANRSFHPPPLGDPNAYGGNFVTSRRNMQDIGGRFNPRWRHQPSFNPRDNIVQHPRAFVRPAPPFFGPAPGFINGPGFPGLAPVYYVHVAPPDSVRGPHYISHPPHSVYPIPTPEALALRTSVVKQIEYYFSDANLQKDHYLLSLMDEEGWVSINKIADFNRVKKMTTNIPFILESLQSSSSVEVQGDKMRKRDDWSKWLPISGNSAFSLKSQSSPGQFGDDKASTVIRNGECREDNAMGISKEQGECLSSSEGNSGQKDATRATSRTDLEGNLDNMSGADEQKVCHAETEFLNVSFHSASNSDADLSKIGSGHCILDKDCSGGIPDFKSTNLDCSVSLGCSQGTAIPSCIPKPKCETLEVSQNIGNLSNHFANETSGFMGEQSTFLLDEELEMEQATVSKEHNLSNQRVDEEEDEMDVNDQDVQRLIIVTQNMRIDEDDTAAASESAPISKELATAINDGLFFYEQELRARRSNTWRHHIGSESKSPDCITSAGNTSKEPTNSSNARRRQNKGTNRQQSSHRQRLFPSNLRNHGNSRSRHGIISESPPSNSVGFFFGSTPPENHGPMSSKLSASPHGILSGSSPPVGSLPKPFPPFHHPSHQLLEENGFRQQKYLKFQKHCLADRKRLGIGCSEEMNTLYRFWSFFLRDMFFPSMYNEFRKFALEDAAANYNYGLECLFRFYSYGLEKQFREDLHEDFEQLTLEFYKKGNLYGLEKYWAFHHYREVRDQKEALKKHPELERLLREEYRSLDDFRAKEKEKTAREGSSSNHSGSYDGKMPFLVAAENRSKLVGKNLN</sequence>
<dbReference type="PROSITE" id="PS50961">
    <property type="entry name" value="HTH_LA"/>
    <property type="match status" value="1"/>
</dbReference>
<feature type="region of interest" description="Disordered" evidence="3">
    <location>
        <begin position="84"/>
        <end position="127"/>
    </location>
</feature>
<protein>
    <submittedName>
        <fullName evidence="5">La-related protein 1A</fullName>
    </submittedName>
</protein>
<dbReference type="OrthoDB" id="340227at2759"/>
<feature type="region of interest" description="Disordered" evidence="3">
    <location>
        <begin position="437"/>
        <end position="465"/>
    </location>
</feature>
<feature type="compositionally biased region" description="Polar residues" evidence="3">
    <location>
        <begin position="685"/>
        <end position="698"/>
    </location>
</feature>
<proteinExistence type="predicted"/>
<dbReference type="EMBL" id="QPKB01000003">
    <property type="protein sequence ID" value="RWR79662.1"/>
    <property type="molecule type" value="Genomic_DNA"/>
</dbReference>
<dbReference type="AlphaFoldDB" id="A0A443NM99"/>
<dbReference type="InterPro" id="IPR006630">
    <property type="entry name" value="La_HTH"/>
</dbReference>
<evidence type="ECO:0000313" key="6">
    <source>
        <dbReference type="Proteomes" id="UP000283530"/>
    </source>
</evidence>
<evidence type="ECO:0000256" key="1">
    <source>
        <dbReference type="ARBA" id="ARBA00022884"/>
    </source>
</evidence>
<dbReference type="SUPFAM" id="SSF46785">
    <property type="entry name" value="Winged helix' DNA-binding domain"/>
    <property type="match status" value="1"/>
</dbReference>
<dbReference type="InterPro" id="IPR006607">
    <property type="entry name" value="DM15"/>
</dbReference>
<keyword evidence="6" id="KW-1185">Reference proteome</keyword>
<dbReference type="Proteomes" id="UP000283530">
    <property type="component" value="Unassembled WGS sequence"/>
</dbReference>
<dbReference type="PANTHER" id="PTHR22792">
    <property type="entry name" value="LUPUS LA PROTEIN-RELATED"/>
    <property type="match status" value="1"/>
</dbReference>
<dbReference type="GO" id="GO:0000339">
    <property type="term" value="F:RNA cap binding"/>
    <property type="evidence" value="ECO:0007669"/>
    <property type="project" value="InterPro"/>
</dbReference>
<evidence type="ECO:0000256" key="3">
    <source>
        <dbReference type="SAM" id="MobiDB-lite"/>
    </source>
</evidence>
<organism evidence="5 6">
    <name type="scientific">Cinnamomum micranthum f. kanehirae</name>
    <dbReference type="NCBI Taxonomy" id="337451"/>
    <lineage>
        <taxon>Eukaryota</taxon>
        <taxon>Viridiplantae</taxon>
        <taxon>Streptophyta</taxon>
        <taxon>Embryophyta</taxon>
        <taxon>Tracheophyta</taxon>
        <taxon>Spermatophyta</taxon>
        <taxon>Magnoliopsida</taxon>
        <taxon>Magnoliidae</taxon>
        <taxon>Laurales</taxon>
        <taxon>Lauraceae</taxon>
        <taxon>Cinnamomum</taxon>
    </lineage>
</organism>
<name>A0A443NM99_9MAGN</name>
<feature type="region of interest" description="Disordered" evidence="3">
    <location>
        <begin position="947"/>
        <end position="970"/>
    </location>
</feature>
<dbReference type="InterPro" id="IPR045180">
    <property type="entry name" value="La_dom_prot"/>
</dbReference>
<feature type="region of interest" description="Disordered" evidence="3">
    <location>
        <begin position="671"/>
        <end position="746"/>
    </location>
</feature>
<feature type="domain" description="HTH La-type RNA-binding" evidence="4">
    <location>
        <begin position="305"/>
        <end position="394"/>
    </location>
</feature>
<dbReference type="Pfam" id="PF21071">
    <property type="entry name" value="LARP1_HEAT"/>
    <property type="match status" value="1"/>
</dbReference>
<feature type="compositionally biased region" description="Polar residues" evidence="3">
    <location>
        <begin position="440"/>
        <end position="451"/>
    </location>
</feature>
<dbReference type="Pfam" id="PF05383">
    <property type="entry name" value="La"/>
    <property type="match status" value="1"/>
</dbReference>
<reference evidence="5 6" key="1">
    <citation type="journal article" date="2019" name="Nat. Plants">
        <title>Stout camphor tree genome fills gaps in understanding of flowering plant genome evolution.</title>
        <authorList>
            <person name="Chaw S.M."/>
            <person name="Liu Y.C."/>
            <person name="Wu Y.W."/>
            <person name="Wang H.Y."/>
            <person name="Lin C.I."/>
            <person name="Wu C.S."/>
            <person name="Ke H.M."/>
            <person name="Chang L.Y."/>
            <person name="Hsu C.Y."/>
            <person name="Yang H.T."/>
            <person name="Sudianto E."/>
            <person name="Hsu M.H."/>
            <person name="Wu K.P."/>
            <person name="Wang L.N."/>
            <person name="Leebens-Mack J.H."/>
            <person name="Tsai I.J."/>
        </authorList>
    </citation>
    <scope>NUCLEOTIDE SEQUENCE [LARGE SCALE GENOMIC DNA]</scope>
    <source>
        <strain evidence="6">cv. Chaw 1501</strain>
        <tissue evidence="5">Young leaves</tissue>
    </source>
</reference>
<dbReference type="SMART" id="SM00715">
    <property type="entry name" value="LA"/>
    <property type="match status" value="1"/>
</dbReference>
<evidence type="ECO:0000259" key="4">
    <source>
        <dbReference type="PROSITE" id="PS50961"/>
    </source>
</evidence>
<dbReference type="STRING" id="337451.A0A443NM99"/>
<gene>
    <name evidence="5" type="ORF">CKAN_00825200</name>
</gene>
<dbReference type="CDD" id="cd07323">
    <property type="entry name" value="LAM"/>
    <property type="match status" value="1"/>
</dbReference>
<dbReference type="SMART" id="SM00684">
    <property type="entry name" value="DM15"/>
    <property type="match status" value="3"/>
</dbReference>
<feature type="compositionally biased region" description="Basic and acidic residues" evidence="3">
    <location>
        <begin position="452"/>
        <end position="462"/>
    </location>
</feature>
<dbReference type="PANTHER" id="PTHR22792:SF101">
    <property type="entry name" value="LA-RELATED PROTEIN 1A"/>
    <property type="match status" value="1"/>
</dbReference>
<accession>A0A443NM99</accession>
<dbReference type="InterPro" id="IPR036388">
    <property type="entry name" value="WH-like_DNA-bd_sf"/>
</dbReference>
<evidence type="ECO:0000313" key="5">
    <source>
        <dbReference type="EMBL" id="RWR79662.1"/>
    </source>
</evidence>
<feature type="compositionally biased region" description="Basic and acidic residues" evidence="3">
    <location>
        <begin position="947"/>
        <end position="956"/>
    </location>
</feature>
<comment type="caution">
    <text evidence="5">The sequence shown here is derived from an EMBL/GenBank/DDBJ whole genome shotgun (WGS) entry which is preliminary data.</text>
</comment>
<dbReference type="InterPro" id="IPR036390">
    <property type="entry name" value="WH_DNA-bd_sf"/>
</dbReference>
<dbReference type="GO" id="GO:0048255">
    <property type="term" value="P:mRNA stabilization"/>
    <property type="evidence" value="ECO:0007669"/>
    <property type="project" value="InterPro"/>
</dbReference>